<protein>
    <recommendedName>
        <fullName evidence="1">YgjP-like metallopeptidase domain-containing protein</fullName>
    </recommendedName>
</protein>
<dbReference type="PANTHER" id="PTHR30399">
    <property type="entry name" value="UNCHARACTERIZED PROTEIN YGJP"/>
    <property type="match status" value="1"/>
</dbReference>
<gene>
    <name evidence="2" type="ORF">MoryE10_01490</name>
</gene>
<sequence length="257" mass="29311">MLDAFLRSLRNRSPQAPEQPSDGTYRLRRSARAKRARISVYHDRIEVVVPQGMPAAQLQAFVADHWQWALGKQAELAARAGGGEPALADGASLPFQGEHFPLTVVEQAGQRGGRVAFDRHFRVSVPGGLAADARQALVRDKLEAWYRRQVADHTRRMVQHHAVRHGLHPRSIAVRDQKTRWGSCGPRGDININWRLILAPPPVLEYVVVHELCHLRHRNHAKPFWDLVEDHLPQYREQRRWLKQHGHALMAALPKPR</sequence>
<dbReference type="KEGG" id="moz:MoryE10_01490"/>
<dbReference type="EMBL" id="AP019782">
    <property type="protein sequence ID" value="BBL69543.1"/>
    <property type="molecule type" value="Genomic_DNA"/>
</dbReference>
<evidence type="ECO:0000259" key="1">
    <source>
        <dbReference type="Pfam" id="PF01863"/>
    </source>
</evidence>
<dbReference type="PANTHER" id="PTHR30399:SF1">
    <property type="entry name" value="UTP PYROPHOSPHATASE"/>
    <property type="match status" value="1"/>
</dbReference>
<evidence type="ECO:0000313" key="3">
    <source>
        <dbReference type="Proteomes" id="UP000824988"/>
    </source>
</evidence>
<proteinExistence type="predicted"/>
<dbReference type="RefSeq" id="WP_221047914.1">
    <property type="nucleotide sequence ID" value="NZ_AP019782.1"/>
</dbReference>
<evidence type="ECO:0000313" key="2">
    <source>
        <dbReference type="EMBL" id="BBL69543.1"/>
    </source>
</evidence>
<dbReference type="CDD" id="cd07344">
    <property type="entry name" value="M48_yhfN_like"/>
    <property type="match status" value="1"/>
</dbReference>
<feature type="domain" description="YgjP-like metallopeptidase" evidence="1">
    <location>
        <begin position="34"/>
        <end position="245"/>
    </location>
</feature>
<name>A0A8D4VKK7_9GAMM</name>
<dbReference type="InterPro" id="IPR002725">
    <property type="entry name" value="YgjP-like_metallopeptidase"/>
</dbReference>
<keyword evidence="3" id="KW-1185">Reference proteome</keyword>
<organism evidence="2 3">
    <name type="scientific">Methylogaea oryzae</name>
    <dbReference type="NCBI Taxonomy" id="1295382"/>
    <lineage>
        <taxon>Bacteria</taxon>
        <taxon>Pseudomonadati</taxon>
        <taxon>Pseudomonadota</taxon>
        <taxon>Gammaproteobacteria</taxon>
        <taxon>Methylococcales</taxon>
        <taxon>Methylococcaceae</taxon>
        <taxon>Methylogaea</taxon>
    </lineage>
</organism>
<accession>A0A8D4VKK7</accession>
<dbReference type="Pfam" id="PF01863">
    <property type="entry name" value="YgjP-like"/>
    <property type="match status" value="1"/>
</dbReference>
<dbReference type="Proteomes" id="UP000824988">
    <property type="component" value="Chromosome"/>
</dbReference>
<dbReference type="InterPro" id="IPR053136">
    <property type="entry name" value="UTP_pyrophosphatase-like"/>
</dbReference>
<dbReference type="AlphaFoldDB" id="A0A8D4VKK7"/>
<reference evidence="2" key="1">
    <citation type="submission" date="2019-06" db="EMBL/GenBank/DDBJ databases">
        <title>Complete genome sequence of Methylogaea oryzae strain JCM16910.</title>
        <authorList>
            <person name="Asakawa S."/>
        </authorList>
    </citation>
    <scope>NUCLEOTIDE SEQUENCE</scope>
    <source>
        <strain evidence="2">E10</strain>
    </source>
</reference>